<dbReference type="EMBL" id="CP059833">
    <property type="protein sequence ID" value="QMV84103.1"/>
    <property type="molecule type" value="Genomic_DNA"/>
</dbReference>
<keyword evidence="3" id="KW-1185">Reference proteome</keyword>
<name>A0A7G5FBW2_9CORY</name>
<organism evidence="2 3">
    <name type="scientific">Corynebacterium hindlerae</name>
    <dbReference type="NCBI Taxonomy" id="699041"/>
    <lineage>
        <taxon>Bacteria</taxon>
        <taxon>Bacillati</taxon>
        <taxon>Actinomycetota</taxon>
        <taxon>Actinomycetes</taxon>
        <taxon>Mycobacteriales</taxon>
        <taxon>Corynebacteriaceae</taxon>
        <taxon>Corynebacterium</taxon>
    </lineage>
</organism>
<evidence type="ECO:0000256" key="1">
    <source>
        <dbReference type="SAM" id="Phobius"/>
    </source>
</evidence>
<sequence length="124" mass="13664">MPRITALVWAGFTTSTAWAYHGKIPAQLHDIEALTPIPLWGLWATASVLLILGGIAPTRPHTRQHDIARYMRSAGIALAAGLLMLWSLTYFDGDGRYWVSGKNYLMLSILGLLNAWTIGKDEVS</sequence>
<protein>
    <submittedName>
        <fullName evidence="2">Uncharacterized protein</fullName>
    </submittedName>
</protein>
<proteinExistence type="predicted"/>
<gene>
    <name evidence="2" type="ORF">HW450_06825</name>
</gene>
<accession>A0A7G5FBW2</accession>
<keyword evidence="1" id="KW-1133">Transmembrane helix</keyword>
<dbReference type="AlphaFoldDB" id="A0A7G5FBW2"/>
<keyword evidence="1" id="KW-0472">Membrane</keyword>
<reference evidence="2 3" key="1">
    <citation type="submission" date="2020-07" db="EMBL/GenBank/DDBJ databases">
        <title>non toxigenic Corynebacterium sp. nov from a clinical source.</title>
        <authorList>
            <person name="Bernier A.-M."/>
            <person name="Bernard K."/>
        </authorList>
    </citation>
    <scope>NUCLEOTIDE SEQUENCE [LARGE SCALE GENOMIC DNA]</scope>
    <source>
        <strain evidence="3">NML 93-0612</strain>
    </source>
</reference>
<keyword evidence="1" id="KW-0812">Transmembrane</keyword>
<evidence type="ECO:0000313" key="3">
    <source>
        <dbReference type="Proteomes" id="UP000515570"/>
    </source>
</evidence>
<dbReference type="Proteomes" id="UP000515570">
    <property type="component" value="Chromosome"/>
</dbReference>
<feature type="transmembrane region" description="Helical" evidence="1">
    <location>
        <begin position="70"/>
        <end position="91"/>
    </location>
</feature>
<feature type="transmembrane region" description="Helical" evidence="1">
    <location>
        <begin position="39"/>
        <end position="58"/>
    </location>
</feature>
<evidence type="ECO:0000313" key="2">
    <source>
        <dbReference type="EMBL" id="QMV84103.1"/>
    </source>
</evidence>